<dbReference type="InterPro" id="IPR000792">
    <property type="entry name" value="Tscrpt_reg_LuxR_C"/>
</dbReference>
<keyword evidence="6" id="KW-1185">Reference proteome</keyword>
<dbReference type="PROSITE" id="PS50043">
    <property type="entry name" value="HTH_LUXR_2"/>
    <property type="match status" value="1"/>
</dbReference>
<keyword evidence="1" id="KW-0805">Transcription regulation</keyword>
<dbReference type="OrthoDB" id="9796655at2"/>
<dbReference type="GO" id="GO:0006355">
    <property type="term" value="P:regulation of DNA-templated transcription"/>
    <property type="evidence" value="ECO:0007669"/>
    <property type="project" value="InterPro"/>
</dbReference>
<name>A0A0G4K0J9_9GAMM</name>
<evidence type="ECO:0000313" key="5">
    <source>
        <dbReference type="EMBL" id="CPR20073.1"/>
    </source>
</evidence>
<protein>
    <submittedName>
        <fullName evidence="5">Transcriptional activator of maltose regulon, MalT</fullName>
    </submittedName>
</protein>
<dbReference type="InterPro" id="IPR059106">
    <property type="entry name" value="WHD_MalT"/>
</dbReference>
<keyword evidence="3" id="KW-0804">Transcription</keyword>
<dbReference type="Pfam" id="PF25873">
    <property type="entry name" value="WHD_MalT"/>
    <property type="match status" value="1"/>
</dbReference>
<dbReference type="Gene3D" id="3.40.50.300">
    <property type="entry name" value="P-loop containing nucleotide triphosphate hydrolases"/>
    <property type="match status" value="1"/>
</dbReference>
<dbReference type="InterPro" id="IPR011990">
    <property type="entry name" value="TPR-like_helical_dom_sf"/>
</dbReference>
<dbReference type="InterPro" id="IPR041664">
    <property type="entry name" value="AAA_16"/>
</dbReference>
<dbReference type="InterPro" id="IPR027417">
    <property type="entry name" value="P-loop_NTPase"/>
</dbReference>
<dbReference type="InterPro" id="IPR016032">
    <property type="entry name" value="Sig_transdc_resp-reg_C-effctor"/>
</dbReference>
<proteinExistence type="predicted"/>
<dbReference type="GO" id="GO:0003677">
    <property type="term" value="F:DNA binding"/>
    <property type="evidence" value="ECO:0007669"/>
    <property type="project" value="UniProtKB-KW"/>
</dbReference>
<dbReference type="Pfam" id="PF17874">
    <property type="entry name" value="TPR_MalT"/>
    <property type="match status" value="1"/>
</dbReference>
<evidence type="ECO:0000256" key="3">
    <source>
        <dbReference type="ARBA" id="ARBA00023163"/>
    </source>
</evidence>
<sequence>MAFLLPMHYPLAKFVNEEPFRFTRKLPLILTKLTPPRTSGMLLPRERLLQRLDEAASCSLTLVCAAAGFGKTTLLAQGYHRRRQRGDAVVWLSLEEDDNTPLLLMRYLLEALRPLYPEWSAAFQQCLEGELPADFSMFMASLINQLHHCPHPLYLILDDYQSISHREIGDGLAYLLNHAPSSLHLIIGSRSRPLLDLSRLRIQDQLAEIYDNDLRFTFEEANAFFMDSTPATVRKQDIQRLIALTEGWIAGMKLAALSADWRTDPGCFIGSLSESSRTITRYLEEVIFKPLPPEMFDFLLCTSILQRLNPALCNAVTGRSDGETILAWIERHNLFLCALGEGGSWFRYHPLIRDTLLNRLQNSANKDIRILHERAGNWFAGQNLWSEAVRHTLAAGKTGSKHAEAGAQSLAEEGDIDTLVRWMRYLPANLEPSRIDLQLNLAWALAHHFRFNDARQLLDAIAVLVADNRDGLTHSIWIKLQVIRAICEAFAENIPQSIALAEPLLREVPCGDVWVDGLVCNILSYCHLVDLRPEQALSVQRRLPGTKVANRNLFVEVYRAFVVAQGYLRQGNLAEAERQASQALRYAERHTGNNSSSGATLAPILAEIAWEQGDVGRIDALLTLRLEMIDNFCPPDSLSRCYIVLARQAQLNKQSGEADRLLLHAEGLAIGRGWSRARAPLLAERLAVRLRQRDIDGARHILGQLHALAHESGPGKDAPSQNVILYYLRVSRSRLLIAEGEPLAAADMIDQLAGAQEQCAEWLSAVRLRIMQTVALRRAGEEARACEIFKPVLQRAIQQKLQRSLLDAGPDLLPLLSPLCKKLPPSAEWAETIAILSQQAADEGGLPADDIPQSQSLVLTEREQQMLQLIADGYSNKGIARSLGISFETVKWHLKQVYEKLQVSGRIQAINQAREWNLLS</sequence>
<dbReference type="InterPro" id="IPR041617">
    <property type="entry name" value="TPR_MalT"/>
</dbReference>
<reference evidence="6" key="1">
    <citation type="submission" date="2015-01" db="EMBL/GenBank/DDBJ databases">
        <authorList>
            <person name="Paterson Steve"/>
        </authorList>
    </citation>
    <scope>NUCLEOTIDE SEQUENCE [LARGE SCALE GENOMIC DNA]</scope>
    <source>
        <strain evidence="6">OBR1</strain>
    </source>
</reference>
<dbReference type="InterPro" id="IPR036388">
    <property type="entry name" value="WH-like_DNA-bd_sf"/>
</dbReference>
<dbReference type="AlphaFoldDB" id="A0A0G4K0J9"/>
<accession>A0A0G4K0J9</accession>
<dbReference type="STRING" id="1109412.BN1221_04119c"/>
<gene>
    <name evidence="5" type="ORF">BN1221_04119c</name>
</gene>
<keyword evidence="2" id="KW-0238">DNA-binding</keyword>
<dbReference type="EMBL" id="CGIG01000001">
    <property type="protein sequence ID" value="CPR20073.1"/>
    <property type="molecule type" value="Genomic_DNA"/>
</dbReference>
<dbReference type="PANTHER" id="PTHR44688:SF16">
    <property type="entry name" value="DNA-BINDING TRANSCRIPTIONAL ACTIVATOR DEVR_DOSR"/>
    <property type="match status" value="1"/>
</dbReference>
<dbReference type="Gene3D" id="1.10.10.10">
    <property type="entry name" value="Winged helix-like DNA-binding domain superfamily/Winged helix DNA-binding domain"/>
    <property type="match status" value="1"/>
</dbReference>
<dbReference type="PRINTS" id="PR00038">
    <property type="entry name" value="HTHLUXR"/>
</dbReference>
<evidence type="ECO:0000256" key="1">
    <source>
        <dbReference type="ARBA" id="ARBA00023015"/>
    </source>
</evidence>
<dbReference type="RefSeq" id="WP_048638855.1">
    <property type="nucleotide sequence ID" value="NZ_CGIG01000001.1"/>
</dbReference>
<dbReference type="Pfam" id="PF13191">
    <property type="entry name" value="AAA_16"/>
    <property type="match status" value="1"/>
</dbReference>
<dbReference type="Gene3D" id="1.25.40.10">
    <property type="entry name" value="Tetratricopeptide repeat domain"/>
    <property type="match status" value="1"/>
</dbReference>
<dbReference type="CDD" id="cd06170">
    <property type="entry name" value="LuxR_C_like"/>
    <property type="match status" value="1"/>
</dbReference>
<evidence type="ECO:0000259" key="4">
    <source>
        <dbReference type="PROSITE" id="PS50043"/>
    </source>
</evidence>
<dbReference type="Pfam" id="PF00196">
    <property type="entry name" value="GerE"/>
    <property type="match status" value="1"/>
</dbReference>
<dbReference type="Proteomes" id="UP000044377">
    <property type="component" value="Unassembled WGS sequence"/>
</dbReference>
<dbReference type="SUPFAM" id="SSF46894">
    <property type="entry name" value="C-terminal effector domain of the bipartite response regulators"/>
    <property type="match status" value="1"/>
</dbReference>
<dbReference type="SMART" id="SM00421">
    <property type="entry name" value="HTH_LUXR"/>
    <property type="match status" value="1"/>
</dbReference>
<dbReference type="SUPFAM" id="SSF52540">
    <property type="entry name" value="P-loop containing nucleoside triphosphate hydrolases"/>
    <property type="match status" value="1"/>
</dbReference>
<evidence type="ECO:0000256" key="2">
    <source>
        <dbReference type="ARBA" id="ARBA00023125"/>
    </source>
</evidence>
<feature type="domain" description="HTH luxR-type" evidence="4">
    <location>
        <begin position="852"/>
        <end position="917"/>
    </location>
</feature>
<evidence type="ECO:0000313" key="6">
    <source>
        <dbReference type="Proteomes" id="UP000044377"/>
    </source>
</evidence>
<dbReference type="PANTHER" id="PTHR44688">
    <property type="entry name" value="DNA-BINDING TRANSCRIPTIONAL ACTIVATOR DEVR_DOSR"/>
    <property type="match status" value="1"/>
</dbReference>
<organism evidence="5 6">
    <name type="scientific">Brenneria goodwinii</name>
    <dbReference type="NCBI Taxonomy" id="1109412"/>
    <lineage>
        <taxon>Bacteria</taxon>
        <taxon>Pseudomonadati</taxon>
        <taxon>Pseudomonadota</taxon>
        <taxon>Gammaproteobacteria</taxon>
        <taxon>Enterobacterales</taxon>
        <taxon>Pectobacteriaceae</taxon>
        <taxon>Brenneria</taxon>
    </lineage>
</organism>